<evidence type="ECO:0000313" key="2">
    <source>
        <dbReference type="Proteomes" id="UP000287033"/>
    </source>
</evidence>
<comment type="caution">
    <text evidence="1">The sequence shown here is derived from an EMBL/GenBank/DDBJ whole genome shotgun (WGS) entry which is preliminary data.</text>
</comment>
<name>A0A401SF42_CHIPU</name>
<accession>A0A401SF42</accession>
<keyword evidence="2" id="KW-1185">Reference proteome</keyword>
<protein>
    <submittedName>
        <fullName evidence="1">Uncharacterized protein</fullName>
    </submittedName>
</protein>
<dbReference type="EMBL" id="BEZZ01000229">
    <property type="protein sequence ID" value="GCC29019.1"/>
    <property type="molecule type" value="Genomic_DNA"/>
</dbReference>
<organism evidence="1 2">
    <name type="scientific">Chiloscyllium punctatum</name>
    <name type="common">Brownbanded bambooshark</name>
    <name type="synonym">Hemiscyllium punctatum</name>
    <dbReference type="NCBI Taxonomy" id="137246"/>
    <lineage>
        <taxon>Eukaryota</taxon>
        <taxon>Metazoa</taxon>
        <taxon>Chordata</taxon>
        <taxon>Craniata</taxon>
        <taxon>Vertebrata</taxon>
        <taxon>Chondrichthyes</taxon>
        <taxon>Elasmobranchii</taxon>
        <taxon>Galeomorphii</taxon>
        <taxon>Galeoidea</taxon>
        <taxon>Orectolobiformes</taxon>
        <taxon>Hemiscylliidae</taxon>
        <taxon>Chiloscyllium</taxon>
    </lineage>
</organism>
<dbReference type="AlphaFoldDB" id="A0A401SF42"/>
<dbReference type="Proteomes" id="UP000287033">
    <property type="component" value="Unassembled WGS sequence"/>
</dbReference>
<evidence type="ECO:0000313" key="1">
    <source>
        <dbReference type="EMBL" id="GCC29019.1"/>
    </source>
</evidence>
<gene>
    <name evidence="1" type="ORF">chiPu_0007455</name>
</gene>
<proteinExistence type="predicted"/>
<reference evidence="1 2" key="1">
    <citation type="journal article" date="2018" name="Nat. Ecol. Evol.">
        <title>Shark genomes provide insights into elasmobranch evolution and the origin of vertebrates.</title>
        <authorList>
            <person name="Hara Y"/>
            <person name="Yamaguchi K"/>
            <person name="Onimaru K"/>
            <person name="Kadota M"/>
            <person name="Koyanagi M"/>
            <person name="Keeley SD"/>
            <person name="Tatsumi K"/>
            <person name="Tanaka K"/>
            <person name="Motone F"/>
            <person name="Kageyama Y"/>
            <person name="Nozu R"/>
            <person name="Adachi N"/>
            <person name="Nishimura O"/>
            <person name="Nakagawa R"/>
            <person name="Tanegashima C"/>
            <person name="Kiyatake I"/>
            <person name="Matsumoto R"/>
            <person name="Murakumo K"/>
            <person name="Nishida K"/>
            <person name="Terakita A"/>
            <person name="Kuratani S"/>
            <person name="Sato K"/>
            <person name="Hyodo S Kuraku.S."/>
        </authorList>
    </citation>
    <scope>NUCLEOTIDE SEQUENCE [LARGE SCALE GENOMIC DNA]</scope>
</reference>
<sequence>MKRTGGGAMTLAEGRGNLVLGGEGINHVFCCDCQACDARPIGQTSTISLGCGFYFSFCSSWYLQVCSRVFQRNLGMNDKIAPLSYTGELEIYALCILYLIYK</sequence>